<dbReference type="GO" id="GO:0016740">
    <property type="term" value="F:transferase activity"/>
    <property type="evidence" value="ECO:0007669"/>
    <property type="project" value="InterPro"/>
</dbReference>
<keyword evidence="2" id="KW-0812">Transmembrane</keyword>
<evidence type="ECO:0000256" key="1">
    <source>
        <dbReference type="SAM" id="MobiDB-lite"/>
    </source>
</evidence>
<feature type="transmembrane region" description="Helical" evidence="2">
    <location>
        <begin position="1420"/>
        <end position="1441"/>
    </location>
</feature>
<feature type="transmembrane region" description="Helical" evidence="2">
    <location>
        <begin position="154"/>
        <end position="177"/>
    </location>
</feature>
<dbReference type="EMBL" id="CAFABE010000092">
    <property type="protein sequence ID" value="CAB4833462.1"/>
    <property type="molecule type" value="Genomic_DNA"/>
</dbReference>
<sequence length="1471" mass="157609">MTQVSPSTERAIETPETGVDARWREWWSWLLLVVVTFPALMLAKPGWITADTKAYLYLNPWKLIVSSQSMWNPDVNMGTVTHQQIGYLFPMGPFYWLVESVGMPMWIGERLWFTALFVAAGGGVLYVGKILGLSPLGRFVSAMMYMLSPFLLDYIGRSSVLLTPWAGFGWLVGFTILASRRGGWRYPALFAIVVAAVSGINATAILFAGLGPVAFLLFSVFLKEATWRQVWSAAWRIALLTAVVSLWWVAGLWAEAAYGLNILKFTETIPTVMMTSSPSEIFRGLGYWYFYGWDRIDPWVTAGSQYIAHVFPILVSFSIPALAVFFGFFTKWRYRAFAIFLVVVGVVLAVSAFPFNAPTPFGLFLKAADQTTIGLAMRSTNRVLPLVILGLALLLGAGLSSVIATRRWVGLSATVIVVLLIMYNMFPLFGGSMVPSNLSFPNTLPSYVTQTANYLNSTSPSTRVLGVPGIGFGYYRWGVTMDQVWPGLLTRPWIGRGAQPQGEAASVNLLRALDQSIQDDVIDPNSIAPMASLMSAGDILFQGDFQYERFSGLRGQAIWNQLQPTPAGLGTPKSFGPPISMNTLIGMINDEQQLATPNTSSPAPSLAVFPVSQPRDVVRTEPLTSPLLVAGDGEGLLEAASFNLFGRSTPIFYSASFPTANELANVDSASSTLAVTDSNLKRLDTWGTLDSTYGFVETVAQNMLATDPAQQSIAMFPPSNSSTQTVAVLSGVKSVEATSYGNPINNSPEYQPFSAIDGNPNTAWVEGALQPATGEALQITELQEITTNHIRVLQPQMVNQNRTITTVSLTFDGKDSTSVTLNSASLTQPGQLITFPTKTFQTIKITVTGVTGSTTYFSGLSGVGFAEVKVGDQPPATESLRMPTDLLNKLGTQSSSHDLVLLMHRIRTSGLFPRSDVEPTLRRTVTLPTARSFGLIGEARISNSTSDPTINRLVGRTTSTQFPAGSTGRIPITQSNSSSRLSQDLNASSWAAEDGNSATAWQSSFVNSAGQWLEFNLAQPTTFSTLDLQIVNDGRHSVPTNVTITSGGSSRTVALPSMAIAKGKPQGAVQSVPIAFAPLTGDSVRMTINTAITLSKNQITIDGGTPPPVGVAELGIPNVVEPLTPSTIPENCTKDILAVNSSALATAIQGESAAALNRQPVTISTCSSNPGSIPFSVGSNSIVSGNGTTTGWDIDLLKMTSPRASGTTSGSDQATPSVHVTKTTQWSTDATLKGTGHASWLVLGQSLSSGWHATLNGKSLGEPTLIDGYANGWKIPAMPVGATEHVSFVWTPQHVVNIAEIISLLGLLAALLLALWPVRKSLVKRERSDDETPRFANPLFYEGANRTLRTSLVAGLIVGVVVGIFTIPLDGLLAFALTVIGLRNHKARVLMLLGSVGGLALAGLSTAWQQHSSIYPWNLSWPLHFGLANVASWVALGVLLVDGVVEVVRSRQHGGTSVPDEKKSPETSTSA</sequence>
<keyword evidence="2" id="KW-1133">Transmembrane helix</keyword>
<feature type="transmembrane region" description="Helical" evidence="2">
    <location>
        <begin position="26"/>
        <end position="43"/>
    </location>
</feature>
<dbReference type="InterPro" id="IPR008979">
    <property type="entry name" value="Galactose-bd-like_sf"/>
</dbReference>
<evidence type="ECO:0000313" key="5">
    <source>
        <dbReference type="EMBL" id="CAB4879393.1"/>
    </source>
</evidence>
<evidence type="ECO:0000259" key="3">
    <source>
        <dbReference type="PROSITE" id="PS50022"/>
    </source>
</evidence>
<dbReference type="NCBIfam" id="NF047619">
    <property type="entry name" value="NADase_discoid"/>
    <property type="match status" value="1"/>
</dbReference>
<dbReference type="Pfam" id="PF11847">
    <property type="entry name" value="GT-C_AftD"/>
    <property type="match status" value="1"/>
</dbReference>
<feature type="transmembrane region" description="Helical" evidence="2">
    <location>
        <begin position="383"/>
        <end position="404"/>
    </location>
</feature>
<organism evidence="4">
    <name type="scientific">freshwater metagenome</name>
    <dbReference type="NCBI Taxonomy" id="449393"/>
    <lineage>
        <taxon>unclassified sequences</taxon>
        <taxon>metagenomes</taxon>
        <taxon>ecological metagenomes</taxon>
    </lineage>
</organism>
<feature type="transmembrane region" description="Helical" evidence="2">
    <location>
        <begin position="1389"/>
        <end position="1408"/>
    </location>
</feature>
<gene>
    <name evidence="4" type="ORF">UFOPK3164_01468</name>
    <name evidence="5" type="ORF">UFOPK3427_01382</name>
    <name evidence="6" type="ORF">UFOPK4112_00919</name>
</gene>
<proteinExistence type="predicted"/>
<feature type="domain" description="F5/8 type C" evidence="3">
    <location>
        <begin position="957"/>
        <end position="1029"/>
    </location>
</feature>
<dbReference type="InterPro" id="IPR021798">
    <property type="entry name" value="AftD_N"/>
</dbReference>
<dbReference type="InterPro" id="IPR057561">
    <property type="entry name" value="NADase_transloc"/>
</dbReference>
<feature type="transmembrane region" description="Helical" evidence="2">
    <location>
        <begin position="1352"/>
        <end position="1377"/>
    </location>
</feature>
<feature type="transmembrane region" description="Helical" evidence="2">
    <location>
        <begin position="189"/>
        <end position="222"/>
    </location>
</feature>
<dbReference type="Gene3D" id="2.60.120.260">
    <property type="entry name" value="Galactose-binding domain-like"/>
    <property type="match status" value="2"/>
</dbReference>
<accession>A0A6J7AKQ8</accession>
<dbReference type="PROSITE" id="PS50022">
    <property type="entry name" value="FA58C_3"/>
    <property type="match status" value="1"/>
</dbReference>
<feature type="region of interest" description="Disordered" evidence="1">
    <location>
        <begin position="1452"/>
        <end position="1471"/>
    </location>
</feature>
<feature type="transmembrane region" description="Helical" evidence="2">
    <location>
        <begin position="111"/>
        <end position="134"/>
    </location>
</feature>
<dbReference type="InterPro" id="IPR000421">
    <property type="entry name" value="FA58C"/>
</dbReference>
<name>A0A6J7AKQ8_9ZZZZ</name>
<feature type="transmembrane region" description="Helical" evidence="2">
    <location>
        <begin position="310"/>
        <end position="329"/>
    </location>
</feature>
<evidence type="ECO:0000313" key="6">
    <source>
        <dbReference type="EMBL" id="CAB5021032.1"/>
    </source>
</evidence>
<dbReference type="SUPFAM" id="SSF49785">
    <property type="entry name" value="Galactose-binding domain-like"/>
    <property type="match status" value="2"/>
</dbReference>
<feature type="transmembrane region" description="Helical" evidence="2">
    <location>
        <begin position="411"/>
        <end position="430"/>
    </location>
</feature>
<dbReference type="EMBL" id="CAFBPM010000007">
    <property type="protein sequence ID" value="CAB5021032.1"/>
    <property type="molecule type" value="Genomic_DNA"/>
</dbReference>
<reference evidence="4" key="1">
    <citation type="submission" date="2020-05" db="EMBL/GenBank/DDBJ databases">
        <authorList>
            <person name="Chiriac C."/>
            <person name="Salcher M."/>
            <person name="Ghai R."/>
            <person name="Kavagutti S V."/>
        </authorList>
    </citation>
    <scope>NUCLEOTIDE SEQUENCE</scope>
</reference>
<feature type="region of interest" description="Disordered" evidence="1">
    <location>
        <begin position="946"/>
        <end position="980"/>
    </location>
</feature>
<evidence type="ECO:0000313" key="4">
    <source>
        <dbReference type="EMBL" id="CAB4833462.1"/>
    </source>
</evidence>
<keyword evidence="2" id="KW-0472">Membrane</keyword>
<protein>
    <submittedName>
        <fullName evidence="4">Unannotated protein</fullName>
    </submittedName>
</protein>
<feature type="transmembrane region" description="Helical" evidence="2">
    <location>
        <begin position="336"/>
        <end position="355"/>
    </location>
</feature>
<dbReference type="EMBL" id="CAFBLT010000001">
    <property type="protein sequence ID" value="CAB4879393.1"/>
    <property type="molecule type" value="Genomic_DNA"/>
</dbReference>
<feature type="transmembrane region" description="Helical" evidence="2">
    <location>
        <begin position="234"/>
        <end position="260"/>
    </location>
</feature>
<evidence type="ECO:0000256" key="2">
    <source>
        <dbReference type="SAM" id="Phobius"/>
    </source>
</evidence>